<dbReference type="AlphaFoldDB" id="A0A1Z8BFK5"/>
<protein>
    <recommendedName>
        <fullName evidence="4">Porin</fullName>
    </recommendedName>
</protein>
<gene>
    <name evidence="2" type="ORF">A9Q93_01160</name>
</gene>
<comment type="caution">
    <text evidence="2">The sequence shown here is derived from an EMBL/GenBank/DDBJ whole genome shotgun (WGS) entry which is preliminary data.</text>
</comment>
<feature type="transmembrane region" description="Helical" evidence="1">
    <location>
        <begin position="7"/>
        <end position="30"/>
    </location>
</feature>
<keyword evidence="1" id="KW-0472">Membrane</keyword>
<organism evidence="2 3">
    <name type="scientific">Nonlabens dokdonensis</name>
    <dbReference type="NCBI Taxonomy" id="328515"/>
    <lineage>
        <taxon>Bacteria</taxon>
        <taxon>Pseudomonadati</taxon>
        <taxon>Bacteroidota</taxon>
        <taxon>Flavobacteriia</taxon>
        <taxon>Flavobacteriales</taxon>
        <taxon>Flavobacteriaceae</taxon>
        <taxon>Nonlabens</taxon>
    </lineage>
</organism>
<evidence type="ECO:0000256" key="1">
    <source>
        <dbReference type="SAM" id="Phobius"/>
    </source>
</evidence>
<dbReference type="RefSeq" id="WP_303685545.1">
    <property type="nucleotide sequence ID" value="NZ_CAJXYO010000071.1"/>
</dbReference>
<evidence type="ECO:0000313" key="2">
    <source>
        <dbReference type="EMBL" id="OUS21361.1"/>
    </source>
</evidence>
<dbReference type="EMBL" id="MAAX01000020">
    <property type="protein sequence ID" value="OUS21361.1"/>
    <property type="molecule type" value="Genomic_DNA"/>
</dbReference>
<keyword evidence="1" id="KW-0812">Transmembrane</keyword>
<name>A0A1Z8BFK5_9FLAO</name>
<evidence type="ECO:0008006" key="4">
    <source>
        <dbReference type="Google" id="ProtNLM"/>
    </source>
</evidence>
<evidence type="ECO:0000313" key="3">
    <source>
        <dbReference type="Proteomes" id="UP000196102"/>
    </source>
</evidence>
<dbReference type="Pfam" id="PF14121">
    <property type="entry name" value="Porin_10"/>
    <property type="match status" value="1"/>
</dbReference>
<dbReference type="Proteomes" id="UP000196102">
    <property type="component" value="Unassembled WGS sequence"/>
</dbReference>
<keyword evidence="1" id="KW-1133">Transmembrane helix</keyword>
<accession>A0A1Z8BFK5</accession>
<sequence length="667" mass="77631">MVTFELCFFAAVFMNRLFILIFCFPLFLFAQEQRLRNELTTDPNERLQTNKEVNVEGEKPPITDYLIISQKRDTTYLDTTLTMAKDFKFNYLRRDDFELMPFHNVGQPYNQLGKSFDLELLSPRLGARARHQNYYEINDVMDYYVPTPLSDLFFKTAVNQGQQLEALFTSNLSPQFNFSISYKGVRSAGDYVNTLTSSGNFKFTSNYTSKNKRYRLRLHTTFQDHLNEENGGIEAVSLQGFIDNDENFDNRGRIEPNLIDAESILDGRRFYIDHDYELIGNKDSTSYYSGRIYNKAYYEDKFYEFNQSTADEAFLGEAFISSSLRDKTNLEEGMIEAGVSYDHYILGYFKAGVARHKYNYGYDRVINQDNGTITNRLIGELYQFKAQFKKRIGSFDVKANGGVNFAGDLDGQFINGQASYDFKDMSLTAALAISSRAPDFNYILHQSDYVNYNWQNSFNNTEKQELRIDLDSKKYLNAEVTFTTIQNHVYFAQNLITDTNNEVTGYTATPLQTSDDITYFKVKLNKDITFLKYFGWDNTVMYQNVTQSNDIINVPDLTARTTLYYKNRLFKNALLLQTGITAKYFTEYYMDGYDPVLGEFYSQNTDELGGFPLIDIFVNAKVRQTRIFFKLEHANRIFSSNTDYFSAPRNPYRDFTIRFGLVWNFFL</sequence>
<reference evidence="3" key="1">
    <citation type="journal article" date="2017" name="Proc. Natl. Acad. Sci. U.S.A.">
        <title>Simulation of Deepwater Horizon oil plume reveals substrate specialization within a complex community of hydrocarbon-degraders.</title>
        <authorList>
            <person name="Hu P."/>
            <person name="Dubinsky E.A."/>
            <person name="Probst A.J."/>
            <person name="Wang J."/>
            <person name="Sieber C.M.K."/>
            <person name="Tom L.M."/>
            <person name="Gardinali P."/>
            <person name="Banfield J.F."/>
            <person name="Atlas R.M."/>
            <person name="Andersen G.L."/>
        </authorList>
    </citation>
    <scope>NUCLEOTIDE SEQUENCE [LARGE SCALE GENOMIC DNA]</scope>
</reference>
<dbReference type="InterPro" id="IPR025631">
    <property type="entry name" value="Porin_10"/>
</dbReference>
<proteinExistence type="predicted"/>